<accession>A0A399T130</accession>
<keyword evidence="13" id="KW-1185">Reference proteome</keyword>
<evidence type="ECO:0000256" key="1">
    <source>
        <dbReference type="ARBA" id="ARBA00000085"/>
    </source>
</evidence>
<dbReference type="PROSITE" id="PS50109">
    <property type="entry name" value="HIS_KIN"/>
    <property type="match status" value="1"/>
</dbReference>
<feature type="signal peptide" evidence="9">
    <location>
        <begin position="1"/>
        <end position="21"/>
    </location>
</feature>
<protein>
    <recommendedName>
        <fullName evidence="2">histidine kinase</fullName>
        <ecNumber evidence="2">2.7.13.3</ecNumber>
    </recommendedName>
</protein>
<dbReference type="SUPFAM" id="SSF55874">
    <property type="entry name" value="ATPase domain of HSP90 chaperone/DNA topoisomerase II/histidine kinase"/>
    <property type="match status" value="1"/>
</dbReference>
<dbReference type="EMBL" id="QWGR01000007">
    <property type="protein sequence ID" value="RIJ47633.1"/>
    <property type="molecule type" value="Genomic_DNA"/>
</dbReference>
<dbReference type="InterPro" id="IPR005467">
    <property type="entry name" value="His_kinase_dom"/>
</dbReference>
<dbReference type="Pfam" id="PF00512">
    <property type="entry name" value="HisKA"/>
    <property type="match status" value="1"/>
</dbReference>
<dbReference type="InterPro" id="IPR036097">
    <property type="entry name" value="HisK_dim/P_sf"/>
</dbReference>
<dbReference type="GO" id="GO:0000155">
    <property type="term" value="F:phosphorelay sensor kinase activity"/>
    <property type="evidence" value="ECO:0007669"/>
    <property type="project" value="InterPro"/>
</dbReference>
<evidence type="ECO:0000256" key="9">
    <source>
        <dbReference type="SAM" id="SignalP"/>
    </source>
</evidence>
<keyword evidence="6" id="KW-0902">Two-component regulatory system</keyword>
<dbReference type="Pfam" id="PF00072">
    <property type="entry name" value="Response_reg"/>
    <property type="match status" value="1"/>
</dbReference>
<dbReference type="PROSITE" id="PS50110">
    <property type="entry name" value="RESPONSE_REGULATORY"/>
    <property type="match status" value="1"/>
</dbReference>
<dbReference type="InterPro" id="IPR011006">
    <property type="entry name" value="CheY-like_superfamily"/>
</dbReference>
<dbReference type="Gene3D" id="3.30.565.10">
    <property type="entry name" value="Histidine kinase-like ATPase, C-terminal domain"/>
    <property type="match status" value="1"/>
</dbReference>
<evidence type="ECO:0000256" key="8">
    <source>
        <dbReference type="SAM" id="Phobius"/>
    </source>
</evidence>
<dbReference type="InterPro" id="IPR003594">
    <property type="entry name" value="HATPase_dom"/>
</dbReference>
<sequence>MQTLTKTLLVLLCFMHLSAFSQYKVMISDNYPPYSFKDSENEITGFNVDIIKAISTLYDIDIELETGTWDQINQKLKNNEIQAIGGANYPGYPDSEYLYTRSIVNTSHCFLYNHNFVKKITPEFIRTAHKPLISLYKNDVLVHYILSLNPDAEFLYVNNYSNLISSLDRPDVTCAISKRARGLYFADLMGKDYIYNTSHVLLEQSIGFKVNRSAPELADMLDNGLEVIMANGEYNRIYDKWIAPYYQERNEWATYLRYIIFVGILATLSIFLLMAANRLLQMRVKKKTQDLQQQLELNSHILSELKEQKQKAVESEKMKSAFLANMSHEIRTPMNGILGFAELLKEHAQNNEEQLQFIDIIRQSGERMLTTINNIIEISKIEAGVEKVKIESIDFRKMIREWERFFTIEARRKGLVLLFLDKNPESDSYFCTDEQKLNSIGMNLIKNAIKFTRAGQVTVEYEFKSNKLHLSVTDTGIGIPEEKQNDVFGQFIQADPSHSSGYEGSGLGLSISKGYVKLLEGSISLQSTPGVGSTFGVVLPNLNNLHDCEKKLSTSRLLNNTVLNNLRILIAEDDDISYRLLVHVLQDIAASIKRAKNGEEIVQMIKQEPDTDLILMDMKMPEMSGKTATQTIRTFNSKVCIIGQTAESLESNQFAFLKAGCNACIEKPINRNKLLQTIQTCMASAEELA</sequence>
<dbReference type="OrthoDB" id="9796457at2"/>
<dbReference type="InterPro" id="IPR001789">
    <property type="entry name" value="Sig_transdc_resp-reg_receiver"/>
</dbReference>
<evidence type="ECO:0000256" key="6">
    <source>
        <dbReference type="ARBA" id="ARBA00023012"/>
    </source>
</evidence>
<dbReference type="InterPro" id="IPR004358">
    <property type="entry name" value="Sig_transdc_His_kin-like_C"/>
</dbReference>
<evidence type="ECO:0000256" key="5">
    <source>
        <dbReference type="ARBA" id="ARBA00022777"/>
    </source>
</evidence>
<dbReference type="AlphaFoldDB" id="A0A399T130"/>
<comment type="caution">
    <text evidence="12">The sequence shown here is derived from an EMBL/GenBank/DDBJ whole genome shotgun (WGS) entry which is preliminary data.</text>
</comment>
<dbReference type="Gene3D" id="3.40.190.10">
    <property type="entry name" value="Periplasmic binding protein-like II"/>
    <property type="match status" value="2"/>
</dbReference>
<dbReference type="PANTHER" id="PTHR45339">
    <property type="entry name" value="HYBRID SIGNAL TRANSDUCTION HISTIDINE KINASE J"/>
    <property type="match status" value="1"/>
</dbReference>
<feature type="modified residue" description="4-aspartylphosphate" evidence="7">
    <location>
        <position position="617"/>
    </location>
</feature>
<keyword evidence="3 7" id="KW-0597">Phosphoprotein</keyword>
<keyword evidence="5" id="KW-0418">Kinase</keyword>
<name>A0A399T130_9BACT</name>
<feature type="transmembrane region" description="Helical" evidence="8">
    <location>
        <begin position="255"/>
        <end position="276"/>
    </location>
</feature>
<feature type="chain" id="PRO_5017398754" description="histidine kinase" evidence="9">
    <location>
        <begin position="22"/>
        <end position="689"/>
    </location>
</feature>
<dbReference type="SUPFAM" id="SSF47384">
    <property type="entry name" value="Homodimeric domain of signal transducing histidine kinase"/>
    <property type="match status" value="1"/>
</dbReference>
<evidence type="ECO:0000256" key="7">
    <source>
        <dbReference type="PROSITE-ProRule" id="PRU00169"/>
    </source>
</evidence>
<keyword evidence="8" id="KW-1133">Transmembrane helix</keyword>
<dbReference type="PRINTS" id="PR00344">
    <property type="entry name" value="BCTRLSENSOR"/>
</dbReference>
<dbReference type="CDD" id="cd16922">
    <property type="entry name" value="HATPase_EvgS-ArcB-TorS-like"/>
    <property type="match status" value="1"/>
</dbReference>
<dbReference type="Pfam" id="PF02518">
    <property type="entry name" value="HATPase_c"/>
    <property type="match status" value="1"/>
</dbReference>
<dbReference type="SMART" id="SM00448">
    <property type="entry name" value="REC"/>
    <property type="match status" value="1"/>
</dbReference>
<proteinExistence type="predicted"/>
<evidence type="ECO:0000259" key="10">
    <source>
        <dbReference type="PROSITE" id="PS50109"/>
    </source>
</evidence>
<dbReference type="FunFam" id="1.10.287.130:FF:000001">
    <property type="entry name" value="Two-component sensor histidine kinase"/>
    <property type="match status" value="1"/>
</dbReference>
<feature type="domain" description="Histidine kinase" evidence="10">
    <location>
        <begin position="325"/>
        <end position="543"/>
    </location>
</feature>
<gene>
    <name evidence="12" type="ORF">D1614_13700</name>
</gene>
<keyword evidence="8" id="KW-0472">Membrane</keyword>
<comment type="catalytic activity">
    <reaction evidence="1">
        <text>ATP + protein L-histidine = ADP + protein N-phospho-L-histidine.</text>
        <dbReference type="EC" id="2.7.13.3"/>
    </reaction>
</comment>
<keyword evidence="4" id="KW-0808">Transferase</keyword>
<keyword evidence="8" id="KW-0812">Transmembrane</keyword>
<dbReference type="Proteomes" id="UP000265926">
    <property type="component" value="Unassembled WGS sequence"/>
</dbReference>
<reference evidence="12 13" key="1">
    <citation type="submission" date="2018-08" db="EMBL/GenBank/DDBJ databases">
        <title>Pallidiluteibacterium maritimus gen. nov., sp. nov., isolated from coastal sediment.</title>
        <authorList>
            <person name="Zhou L.Y."/>
        </authorList>
    </citation>
    <scope>NUCLEOTIDE SEQUENCE [LARGE SCALE GENOMIC DNA]</scope>
    <source>
        <strain evidence="12 13">XSD2</strain>
    </source>
</reference>
<dbReference type="InterPro" id="IPR003661">
    <property type="entry name" value="HisK_dim/P_dom"/>
</dbReference>
<keyword evidence="9" id="KW-0732">Signal</keyword>
<dbReference type="CDD" id="cd00082">
    <property type="entry name" value="HisKA"/>
    <property type="match status" value="1"/>
</dbReference>
<dbReference type="CDD" id="cd17546">
    <property type="entry name" value="REC_hyHK_CKI1_RcsC-like"/>
    <property type="match status" value="1"/>
</dbReference>
<feature type="domain" description="Response regulatory" evidence="11">
    <location>
        <begin position="567"/>
        <end position="682"/>
    </location>
</feature>
<evidence type="ECO:0000256" key="2">
    <source>
        <dbReference type="ARBA" id="ARBA00012438"/>
    </source>
</evidence>
<dbReference type="Gene3D" id="3.40.50.2300">
    <property type="match status" value="1"/>
</dbReference>
<dbReference type="SUPFAM" id="SSF53850">
    <property type="entry name" value="Periplasmic binding protein-like II"/>
    <property type="match status" value="1"/>
</dbReference>
<dbReference type="SUPFAM" id="SSF52172">
    <property type="entry name" value="CheY-like"/>
    <property type="match status" value="1"/>
</dbReference>
<dbReference type="InterPro" id="IPR036890">
    <property type="entry name" value="HATPase_C_sf"/>
</dbReference>
<dbReference type="EC" id="2.7.13.3" evidence="2"/>
<dbReference type="SMART" id="SM00387">
    <property type="entry name" value="HATPase_c"/>
    <property type="match status" value="1"/>
</dbReference>
<evidence type="ECO:0000259" key="11">
    <source>
        <dbReference type="PROSITE" id="PS50110"/>
    </source>
</evidence>
<organism evidence="12 13">
    <name type="scientific">Maribellus luteus</name>
    <dbReference type="NCBI Taxonomy" id="2305463"/>
    <lineage>
        <taxon>Bacteria</taxon>
        <taxon>Pseudomonadati</taxon>
        <taxon>Bacteroidota</taxon>
        <taxon>Bacteroidia</taxon>
        <taxon>Marinilabiliales</taxon>
        <taxon>Prolixibacteraceae</taxon>
        <taxon>Maribellus</taxon>
    </lineage>
</organism>
<dbReference type="PANTHER" id="PTHR45339:SF1">
    <property type="entry name" value="HYBRID SIGNAL TRANSDUCTION HISTIDINE KINASE J"/>
    <property type="match status" value="1"/>
</dbReference>
<evidence type="ECO:0000256" key="4">
    <source>
        <dbReference type="ARBA" id="ARBA00022679"/>
    </source>
</evidence>
<dbReference type="SMART" id="SM00062">
    <property type="entry name" value="PBPb"/>
    <property type="match status" value="1"/>
</dbReference>
<evidence type="ECO:0000256" key="3">
    <source>
        <dbReference type="ARBA" id="ARBA00022553"/>
    </source>
</evidence>
<dbReference type="InterPro" id="IPR001638">
    <property type="entry name" value="Solute-binding_3/MltF_N"/>
</dbReference>
<evidence type="ECO:0000313" key="13">
    <source>
        <dbReference type="Proteomes" id="UP000265926"/>
    </source>
</evidence>
<evidence type="ECO:0000313" key="12">
    <source>
        <dbReference type="EMBL" id="RIJ47633.1"/>
    </source>
</evidence>
<dbReference type="Gene3D" id="1.10.287.130">
    <property type="match status" value="1"/>
</dbReference>
<dbReference type="SMART" id="SM00388">
    <property type="entry name" value="HisKA"/>
    <property type="match status" value="1"/>
</dbReference>
<dbReference type="Pfam" id="PF00497">
    <property type="entry name" value="SBP_bac_3"/>
    <property type="match status" value="1"/>
</dbReference>